<keyword evidence="7" id="KW-0812">Transmembrane</keyword>
<evidence type="ECO:0000313" key="11">
    <source>
        <dbReference type="Proteomes" id="UP001161580"/>
    </source>
</evidence>
<dbReference type="InterPro" id="IPR001789">
    <property type="entry name" value="Sig_transdc_resp-reg_receiver"/>
</dbReference>
<dbReference type="SUPFAM" id="SSF52172">
    <property type="entry name" value="CheY-like"/>
    <property type="match status" value="1"/>
</dbReference>
<name>A0AAE3U3C1_9HYPH</name>
<evidence type="ECO:0000259" key="9">
    <source>
        <dbReference type="PROSITE" id="PS50110"/>
    </source>
</evidence>
<dbReference type="AlphaFoldDB" id="A0AAE3U3C1"/>
<dbReference type="Pfam" id="PF00072">
    <property type="entry name" value="Response_reg"/>
    <property type="match status" value="1"/>
</dbReference>
<dbReference type="SUPFAM" id="SSF47384">
    <property type="entry name" value="Homodimeric domain of signal transducing histidine kinase"/>
    <property type="match status" value="1"/>
</dbReference>
<sequence>MSYRANVQQRLSAARGEGTAANRARARESRTEPDTTGIAVPPSLENDAVANARLAARKLGRLWLGGGGLIAVTAILLIGRHDAFYAATLAVATFCTVCAVIRVLERLDDRSEQREFPNESVSEAEDSARLLSTIHDALGDIALTRTMDRRIVQANAIFREMTGCQVPHGLTCEEIGLAFRPGPVPHNFDVEIATPLGQRIFVWHDIITRDPATGRLLLQSIGRDVTDERQKSRAREEARLKAEGTSAAKSRLLATVSHEVRTPLSGILGMSHLLGQTRLTPEQKNYLDGIRQSGNALVQLVEDLLDFSTMEVGRFQLRPRAESLRNLLESVVEMLAHRGHEKGIEIGATFAADLPDLMNFDAARLRQVLFNVIGNAVKFTIKGGVLIAADWQEGDIIISVTDTGPGMTATERARIFGEFEQAGNDHDRSAGTGLGLAISARIMREFGGSLTVSSVKGKGSIFTVRFPAAATHAARRRNTRNTILKDSIVMVLAPEGPARTATAATISTLGGQCYCVDDENAAAVLFDTAAGQGWRFSDIIVDHRMTFQFAEDIAQRPDVVSPSLRKVFLVNPEERNLQPQDVFDAWLIRPLREQSLIDVLRGRMRGMEKRDALNDNQPGVGLSLADAAGAPGLDILLAEDDPVNAMLIKAMLVGAGHHVRSVADFEALLDAVWNGQTRRPDIVLSDLNMPGGEGLDVLTRIRAHERQEGLAPLPIIVLTADYREDVRRSVLMSGANLALPKPVDPDRLLADIGALAPCRDGDLGAQ</sequence>
<keyword evidence="3 5" id="KW-0597">Phosphoprotein</keyword>
<dbReference type="InterPro" id="IPR035965">
    <property type="entry name" value="PAS-like_dom_sf"/>
</dbReference>
<evidence type="ECO:0000313" key="10">
    <source>
        <dbReference type="EMBL" id="MDI7924984.1"/>
    </source>
</evidence>
<dbReference type="InterPro" id="IPR036890">
    <property type="entry name" value="HATPase_C_sf"/>
</dbReference>
<dbReference type="InterPro" id="IPR036097">
    <property type="entry name" value="HisK_dim/P_sf"/>
</dbReference>
<keyword evidence="7" id="KW-1133">Transmembrane helix</keyword>
<feature type="domain" description="Histidine kinase" evidence="8">
    <location>
        <begin position="255"/>
        <end position="470"/>
    </location>
</feature>
<evidence type="ECO:0000256" key="3">
    <source>
        <dbReference type="ARBA" id="ARBA00022553"/>
    </source>
</evidence>
<dbReference type="Gene3D" id="1.10.287.130">
    <property type="match status" value="1"/>
</dbReference>
<comment type="catalytic activity">
    <reaction evidence="1">
        <text>ATP + protein L-histidine = ADP + protein N-phospho-L-histidine.</text>
        <dbReference type="EC" id="2.7.13.3"/>
    </reaction>
</comment>
<dbReference type="Gene3D" id="3.40.50.2300">
    <property type="match status" value="1"/>
</dbReference>
<evidence type="ECO:0000256" key="2">
    <source>
        <dbReference type="ARBA" id="ARBA00012438"/>
    </source>
</evidence>
<proteinExistence type="predicted"/>
<keyword evidence="4" id="KW-0902">Two-component regulatory system</keyword>
<reference evidence="10" key="1">
    <citation type="submission" date="2022-03" db="EMBL/GenBank/DDBJ databases">
        <title>Fererhizobium litorale gen. nov., sp. nov., isolated from sandy sediments of the Sea of Japan seashore.</title>
        <authorList>
            <person name="Romanenko L."/>
            <person name="Kurilenko V."/>
            <person name="Otstavnykh N."/>
            <person name="Svetashev V."/>
            <person name="Tekutyeva L."/>
            <person name="Isaeva M."/>
            <person name="Mikhailov V."/>
        </authorList>
    </citation>
    <scope>NUCLEOTIDE SEQUENCE</scope>
    <source>
        <strain evidence="10">KMM 9576</strain>
    </source>
</reference>
<dbReference type="EMBL" id="JALDYZ010000021">
    <property type="protein sequence ID" value="MDI7924984.1"/>
    <property type="molecule type" value="Genomic_DNA"/>
</dbReference>
<gene>
    <name evidence="10" type="ORF">MRS75_23285</name>
</gene>
<dbReference type="SMART" id="SM00387">
    <property type="entry name" value="HATPase_c"/>
    <property type="match status" value="1"/>
</dbReference>
<dbReference type="PROSITE" id="PS50109">
    <property type="entry name" value="HIS_KIN"/>
    <property type="match status" value="1"/>
</dbReference>
<dbReference type="InterPro" id="IPR003661">
    <property type="entry name" value="HisK_dim/P_dom"/>
</dbReference>
<dbReference type="PANTHER" id="PTHR45339:SF1">
    <property type="entry name" value="HYBRID SIGNAL TRANSDUCTION HISTIDINE KINASE J"/>
    <property type="match status" value="1"/>
</dbReference>
<organism evidence="10 11">
    <name type="scientific">Ferirhizobium litorale</name>
    <dbReference type="NCBI Taxonomy" id="2927786"/>
    <lineage>
        <taxon>Bacteria</taxon>
        <taxon>Pseudomonadati</taxon>
        <taxon>Pseudomonadota</taxon>
        <taxon>Alphaproteobacteria</taxon>
        <taxon>Hyphomicrobiales</taxon>
        <taxon>Rhizobiaceae</taxon>
        <taxon>Ferirhizobium</taxon>
    </lineage>
</organism>
<dbReference type="RefSeq" id="WP_311789068.1">
    <property type="nucleotide sequence ID" value="NZ_JALDYY010000023.1"/>
</dbReference>
<dbReference type="SUPFAM" id="SSF55785">
    <property type="entry name" value="PYP-like sensor domain (PAS domain)"/>
    <property type="match status" value="1"/>
</dbReference>
<feature type="modified residue" description="4-aspartylphosphate" evidence="5">
    <location>
        <position position="686"/>
    </location>
</feature>
<dbReference type="InterPro" id="IPR004358">
    <property type="entry name" value="Sig_transdc_His_kin-like_C"/>
</dbReference>
<keyword evidence="11" id="KW-1185">Reference proteome</keyword>
<accession>A0AAE3U3C1</accession>
<protein>
    <recommendedName>
        <fullName evidence="2">histidine kinase</fullName>
        <ecNumber evidence="2">2.7.13.3</ecNumber>
    </recommendedName>
</protein>
<dbReference type="CDD" id="cd00082">
    <property type="entry name" value="HisKA"/>
    <property type="match status" value="1"/>
</dbReference>
<evidence type="ECO:0000256" key="6">
    <source>
        <dbReference type="SAM" id="MobiDB-lite"/>
    </source>
</evidence>
<feature type="transmembrane region" description="Helical" evidence="7">
    <location>
        <begin position="62"/>
        <end position="78"/>
    </location>
</feature>
<feature type="region of interest" description="Disordered" evidence="6">
    <location>
        <begin position="1"/>
        <end position="40"/>
    </location>
</feature>
<keyword evidence="10" id="KW-0547">Nucleotide-binding</keyword>
<evidence type="ECO:0000256" key="5">
    <source>
        <dbReference type="PROSITE-ProRule" id="PRU00169"/>
    </source>
</evidence>
<dbReference type="CDD" id="cd17546">
    <property type="entry name" value="REC_hyHK_CKI1_RcsC-like"/>
    <property type="match status" value="1"/>
</dbReference>
<feature type="compositionally biased region" description="Polar residues" evidence="6">
    <location>
        <begin position="1"/>
        <end position="11"/>
    </location>
</feature>
<comment type="caution">
    <text evidence="10">The sequence shown here is derived from an EMBL/GenBank/DDBJ whole genome shotgun (WGS) entry which is preliminary data.</text>
</comment>
<dbReference type="GO" id="GO:0005524">
    <property type="term" value="F:ATP binding"/>
    <property type="evidence" value="ECO:0007669"/>
    <property type="project" value="UniProtKB-KW"/>
</dbReference>
<dbReference type="SUPFAM" id="SSF55874">
    <property type="entry name" value="ATPase domain of HSP90 chaperone/DNA topoisomerase II/histidine kinase"/>
    <property type="match status" value="1"/>
</dbReference>
<dbReference type="GO" id="GO:0000155">
    <property type="term" value="F:phosphorelay sensor kinase activity"/>
    <property type="evidence" value="ECO:0007669"/>
    <property type="project" value="InterPro"/>
</dbReference>
<dbReference type="Pfam" id="PF02518">
    <property type="entry name" value="HATPase_c"/>
    <property type="match status" value="1"/>
</dbReference>
<keyword evidence="10" id="KW-0067">ATP-binding</keyword>
<evidence type="ECO:0000259" key="8">
    <source>
        <dbReference type="PROSITE" id="PS50109"/>
    </source>
</evidence>
<dbReference type="PRINTS" id="PR00344">
    <property type="entry name" value="BCTRLSENSOR"/>
</dbReference>
<keyword evidence="7" id="KW-0472">Membrane</keyword>
<dbReference type="Gene3D" id="3.30.565.10">
    <property type="entry name" value="Histidine kinase-like ATPase, C-terminal domain"/>
    <property type="match status" value="1"/>
</dbReference>
<feature type="domain" description="Response regulatory" evidence="9">
    <location>
        <begin position="634"/>
        <end position="756"/>
    </location>
</feature>
<dbReference type="Proteomes" id="UP001161580">
    <property type="component" value="Unassembled WGS sequence"/>
</dbReference>
<dbReference type="EC" id="2.7.13.3" evidence="2"/>
<dbReference type="InterPro" id="IPR011006">
    <property type="entry name" value="CheY-like_superfamily"/>
</dbReference>
<evidence type="ECO:0000256" key="4">
    <source>
        <dbReference type="ARBA" id="ARBA00023012"/>
    </source>
</evidence>
<dbReference type="PANTHER" id="PTHR45339">
    <property type="entry name" value="HYBRID SIGNAL TRANSDUCTION HISTIDINE KINASE J"/>
    <property type="match status" value="1"/>
</dbReference>
<dbReference type="Pfam" id="PF00512">
    <property type="entry name" value="HisKA"/>
    <property type="match status" value="1"/>
</dbReference>
<dbReference type="PROSITE" id="PS50110">
    <property type="entry name" value="RESPONSE_REGULATORY"/>
    <property type="match status" value="1"/>
</dbReference>
<dbReference type="SMART" id="SM00388">
    <property type="entry name" value="HisKA"/>
    <property type="match status" value="1"/>
</dbReference>
<evidence type="ECO:0000256" key="1">
    <source>
        <dbReference type="ARBA" id="ARBA00000085"/>
    </source>
</evidence>
<dbReference type="SMART" id="SM00448">
    <property type="entry name" value="REC"/>
    <property type="match status" value="1"/>
</dbReference>
<dbReference type="InterPro" id="IPR003594">
    <property type="entry name" value="HATPase_dom"/>
</dbReference>
<dbReference type="InterPro" id="IPR005467">
    <property type="entry name" value="His_kinase_dom"/>
</dbReference>
<evidence type="ECO:0000256" key="7">
    <source>
        <dbReference type="SAM" id="Phobius"/>
    </source>
</evidence>